<feature type="region of interest" description="Disordered" evidence="1">
    <location>
        <begin position="1"/>
        <end position="75"/>
    </location>
</feature>
<dbReference type="EMBL" id="JANPWB010000010">
    <property type="protein sequence ID" value="KAJ1134812.1"/>
    <property type="molecule type" value="Genomic_DNA"/>
</dbReference>
<dbReference type="InterPro" id="IPR004244">
    <property type="entry name" value="Transposase_22"/>
</dbReference>
<feature type="compositionally biased region" description="Polar residues" evidence="1">
    <location>
        <begin position="310"/>
        <end position="325"/>
    </location>
</feature>
<name>A0AAV7Q5G6_PLEWA</name>
<proteinExistence type="predicted"/>
<organism evidence="2 3">
    <name type="scientific">Pleurodeles waltl</name>
    <name type="common">Iberian ribbed newt</name>
    <dbReference type="NCBI Taxonomy" id="8319"/>
    <lineage>
        <taxon>Eukaryota</taxon>
        <taxon>Metazoa</taxon>
        <taxon>Chordata</taxon>
        <taxon>Craniata</taxon>
        <taxon>Vertebrata</taxon>
        <taxon>Euteleostomi</taxon>
        <taxon>Amphibia</taxon>
        <taxon>Batrachia</taxon>
        <taxon>Caudata</taxon>
        <taxon>Salamandroidea</taxon>
        <taxon>Salamandridae</taxon>
        <taxon>Pleurodelinae</taxon>
        <taxon>Pleurodeles</taxon>
    </lineage>
</organism>
<evidence type="ECO:0000313" key="2">
    <source>
        <dbReference type="EMBL" id="KAJ1134812.1"/>
    </source>
</evidence>
<keyword evidence="3" id="KW-1185">Reference proteome</keyword>
<dbReference type="Proteomes" id="UP001066276">
    <property type="component" value="Chromosome 6"/>
</dbReference>
<accession>A0AAV7Q5G6</accession>
<dbReference type="Gene3D" id="3.30.70.1820">
    <property type="entry name" value="L1 transposable element, RRM domain"/>
    <property type="match status" value="1"/>
</dbReference>
<evidence type="ECO:0000313" key="3">
    <source>
        <dbReference type="Proteomes" id="UP001066276"/>
    </source>
</evidence>
<comment type="caution">
    <text evidence="2">The sequence shown here is derived from an EMBL/GenBank/DDBJ whole genome shotgun (WGS) entry which is preliminary data.</text>
</comment>
<evidence type="ECO:0000256" key="1">
    <source>
        <dbReference type="SAM" id="MobiDB-lite"/>
    </source>
</evidence>
<protein>
    <submittedName>
        <fullName evidence="2">Uncharacterized protein</fullName>
    </submittedName>
</protein>
<reference evidence="2" key="1">
    <citation type="journal article" date="2022" name="bioRxiv">
        <title>Sequencing and chromosome-scale assembly of the giantPleurodeles waltlgenome.</title>
        <authorList>
            <person name="Brown T."/>
            <person name="Elewa A."/>
            <person name="Iarovenko S."/>
            <person name="Subramanian E."/>
            <person name="Araus A.J."/>
            <person name="Petzold A."/>
            <person name="Susuki M."/>
            <person name="Suzuki K.-i.T."/>
            <person name="Hayashi T."/>
            <person name="Toyoda A."/>
            <person name="Oliveira C."/>
            <person name="Osipova E."/>
            <person name="Leigh N.D."/>
            <person name="Simon A."/>
            <person name="Yun M.H."/>
        </authorList>
    </citation>
    <scope>NUCLEOTIDE SEQUENCE</scope>
    <source>
        <strain evidence="2">20211129_DDA</strain>
        <tissue evidence="2">Liver</tissue>
    </source>
</reference>
<feature type="region of interest" description="Disordered" evidence="1">
    <location>
        <begin position="310"/>
        <end position="346"/>
    </location>
</feature>
<dbReference type="PANTHER" id="PTHR11505">
    <property type="entry name" value="L1 TRANSPOSABLE ELEMENT-RELATED"/>
    <property type="match status" value="1"/>
</dbReference>
<feature type="compositionally biased region" description="Polar residues" evidence="1">
    <location>
        <begin position="28"/>
        <end position="38"/>
    </location>
</feature>
<sequence>MCIDREGPTRGRSRVFPRPEQIGPSERNGGNEQCTVRPSASEALQHKRPTSPPVGPHTALTPAQPSMMTDKDQSTTMERILQEITAVSRRREGLNASISSLTLETKSIRSDIASFQSQVTGLEHCVGTLETQMATTQGRDQDLLYLRSKITDLEDRSRRDKICLFGIPENEEGSDVQAFLSSVLPKLTSLTLDPPLEFQRANRVGPKRPDGATRPRPIIACLLRHIQTHQLLQVALNHGPFQMDKYEIRITADYSKDTNERRKAFLALRPRLRQLEIKYGLFDPARMWVTKNGECRDFYNPEDLRIFSDSFQHQPKDSSTPTRPQDNLRDDSYIPPVGPERGDAERELSERVYIRQEMQYEKNQAFEEQSRVKAFIFPHIYDISHIPSLYLVIALGGFQ</sequence>
<dbReference type="AlphaFoldDB" id="A0AAV7Q5G6"/>
<gene>
    <name evidence="2" type="ORF">NDU88_001258</name>
</gene>